<proteinExistence type="predicted"/>
<accession>A0A5B7EHF4</accession>
<dbReference type="EMBL" id="VSRR010002935">
    <property type="protein sequence ID" value="MPC33890.1"/>
    <property type="molecule type" value="Genomic_DNA"/>
</dbReference>
<evidence type="ECO:0000313" key="3">
    <source>
        <dbReference type="Proteomes" id="UP000324222"/>
    </source>
</evidence>
<evidence type="ECO:0000256" key="1">
    <source>
        <dbReference type="SAM" id="MobiDB-lite"/>
    </source>
</evidence>
<comment type="caution">
    <text evidence="2">The sequence shown here is derived from an EMBL/GenBank/DDBJ whole genome shotgun (WGS) entry which is preliminary data.</text>
</comment>
<feature type="compositionally biased region" description="Basic and acidic residues" evidence="1">
    <location>
        <begin position="8"/>
        <end position="17"/>
    </location>
</feature>
<sequence>MAGQMRIPQDETGKAEAPRCNTLQVVEDPIGEEPPSVAQRRGEDGRTGGRAGGRTGGREGGAEAGGGGARRVLQPLQVLSRPHCLQTGTRLFCRGSSFTGLLANGCSALDQYFRPVLIGGGRRANGRVCWPPRSAHNNGQACWVADGQGTSVCDY</sequence>
<reference evidence="2 3" key="1">
    <citation type="submission" date="2019-05" db="EMBL/GenBank/DDBJ databases">
        <title>Another draft genome of Portunus trituberculatus and its Hox gene families provides insights of decapod evolution.</title>
        <authorList>
            <person name="Jeong J.-H."/>
            <person name="Song I."/>
            <person name="Kim S."/>
            <person name="Choi T."/>
            <person name="Kim D."/>
            <person name="Ryu S."/>
            <person name="Kim W."/>
        </authorList>
    </citation>
    <scope>NUCLEOTIDE SEQUENCE [LARGE SCALE GENOMIC DNA]</scope>
    <source>
        <tissue evidence="2">Muscle</tissue>
    </source>
</reference>
<evidence type="ECO:0000313" key="2">
    <source>
        <dbReference type="EMBL" id="MPC33890.1"/>
    </source>
</evidence>
<protein>
    <submittedName>
        <fullName evidence="2">Uncharacterized protein</fullName>
    </submittedName>
</protein>
<dbReference type="AlphaFoldDB" id="A0A5B7EHF4"/>
<gene>
    <name evidence="2" type="ORF">E2C01_027258</name>
</gene>
<name>A0A5B7EHF4_PORTR</name>
<organism evidence="2 3">
    <name type="scientific">Portunus trituberculatus</name>
    <name type="common">Swimming crab</name>
    <name type="synonym">Neptunus trituberculatus</name>
    <dbReference type="NCBI Taxonomy" id="210409"/>
    <lineage>
        <taxon>Eukaryota</taxon>
        <taxon>Metazoa</taxon>
        <taxon>Ecdysozoa</taxon>
        <taxon>Arthropoda</taxon>
        <taxon>Crustacea</taxon>
        <taxon>Multicrustacea</taxon>
        <taxon>Malacostraca</taxon>
        <taxon>Eumalacostraca</taxon>
        <taxon>Eucarida</taxon>
        <taxon>Decapoda</taxon>
        <taxon>Pleocyemata</taxon>
        <taxon>Brachyura</taxon>
        <taxon>Eubrachyura</taxon>
        <taxon>Portunoidea</taxon>
        <taxon>Portunidae</taxon>
        <taxon>Portuninae</taxon>
        <taxon>Portunus</taxon>
    </lineage>
</organism>
<keyword evidence="3" id="KW-1185">Reference proteome</keyword>
<dbReference type="Proteomes" id="UP000324222">
    <property type="component" value="Unassembled WGS sequence"/>
</dbReference>
<feature type="region of interest" description="Disordered" evidence="1">
    <location>
        <begin position="1"/>
        <end position="69"/>
    </location>
</feature>